<sequence>MIADNLVNPFNHLQELELPHEIVVMENWTEHYFFAGYDIEAGFGACVHVGRLPADPTIWRAVIQIYLPGEKLLVAKYHGRDGHARGPGAGPFKASCIDPFRLWAVEFDGAAFSTTRQEIMREVLRDGPAEPVKFHMLLEAAGPIFGRTDDHGEGRSSSTFHSEQICRMRGHIVYQGKRIELSGTGVRDHSSGPRDYGPVIGDIWFHGCFPSGKIVQTQVVRFESFEIKTAYIFRGDGTPLEMVEIIEHPHVNSRDAGPQSLAADPLSEAARNFKIVLKSRQGIEVIEGELQHSHAITYFAPVEEFLGTDLTRPDGIQMCEAPVKLRWNGENGSGIRERVARTGTLFACS</sequence>
<name>A0ABQ6A441_9PROT</name>
<dbReference type="SUPFAM" id="SSF159245">
    <property type="entry name" value="AttH-like"/>
    <property type="match status" value="1"/>
</dbReference>
<organism evidence="1 2">
    <name type="scientific">Acidocella aquatica</name>
    <dbReference type="NCBI Taxonomy" id="1922313"/>
    <lineage>
        <taxon>Bacteria</taxon>
        <taxon>Pseudomonadati</taxon>
        <taxon>Pseudomonadota</taxon>
        <taxon>Alphaproteobacteria</taxon>
        <taxon>Acetobacterales</taxon>
        <taxon>Acidocellaceae</taxon>
        <taxon>Acidocella</taxon>
    </lineage>
</organism>
<comment type="caution">
    <text evidence="1">The sequence shown here is derived from an EMBL/GenBank/DDBJ whole genome shotgun (WGS) entry which is preliminary data.</text>
</comment>
<protein>
    <submittedName>
        <fullName evidence="1">Uncharacterized protein</fullName>
    </submittedName>
</protein>
<dbReference type="RefSeq" id="WP_284256579.1">
    <property type="nucleotide sequence ID" value="NZ_BSOS01000007.1"/>
</dbReference>
<evidence type="ECO:0000313" key="1">
    <source>
        <dbReference type="EMBL" id="GLR66015.1"/>
    </source>
</evidence>
<reference evidence="2" key="1">
    <citation type="journal article" date="2019" name="Int. J. Syst. Evol. Microbiol.">
        <title>The Global Catalogue of Microorganisms (GCM) 10K type strain sequencing project: providing services to taxonomists for standard genome sequencing and annotation.</title>
        <authorList>
            <consortium name="The Broad Institute Genomics Platform"/>
            <consortium name="The Broad Institute Genome Sequencing Center for Infectious Disease"/>
            <person name="Wu L."/>
            <person name="Ma J."/>
        </authorList>
    </citation>
    <scope>NUCLEOTIDE SEQUENCE [LARGE SCALE GENOMIC DNA]</scope>
    <source>
        <strain evidence="2">NBRC 112502</strain>
    </source>
</reference>
<evidence type="ECO:0000313" key="2">
    <source>
        <dbReference type="Proteomes" id="UP001156641"/>
    </source>
</evidence>
<dbReference type="EMBL" id="BSOS01000007">
    <property type="protein sequence ID" value="GLR66015.1"/>
    <property type="molecule type" value="Genomic_DNA"/>
</dbReference>
<gene>
    <name evidence="1" type="ORF">GCM10010909_06930</name>
</gene>
<keyword evidence="2" id="KW-1185">Reference proteome</keyword>
<dbReference type="Proteomes" id="UP001156641">
    <property type="component" value="Unassembled WGS sequence"/>
</dbReference>
<accession>A0ABQ6A441</accession>
<proteinExistence type="predicted"/>